<dbReference type="Proteomes" id="UP000195570">
    <property type="component" value="Unassembled WGS sequence"/>
</dbReference>
<keyword evidence="3" id="KW-0677">Repeat</keyword>
<accession>A0A1G4IE07</accession>
<protein>
    <submittedName>
        <fullName evidence="4">Leucine Rich repeat, putative</fullName>
    </submittedName>
</protein>
<dbReference type="InterPro" id="IPR027038">
    <property type="entry name" value="RanGap"/>
</dbReference>
<sequence>MNTASTVPRKGAQRSQFHRVRAQEHVRYVEKTCELLDSKKQGTESRVPCISFFVPSLVSLCADTIAANFEVIPEVDALADSYPELYEMVIERLSTELPLKVSVQRVHCEKFWRRCSESRWSFGQLSEGTRGKLVGGTYRGWKQFFLERLLRDFLMGLKTAKPSENDEQQLLELCNIGRDYIYSLELPCQTAHLDVYGMILSRLPHVLNLSLTYSVNNVEVGFEWDMIGFTEDDALSIRYVLRRYTPLVSLRLPNNRIDSSLLKGIISGIVQNTSIKVLDFSFNRIDDEGAKSLALLLCKEDLPLEELYLNDNGIRGEGAAAIADALTLNKRLRLLNLRLNRIPDDVGGVALVAGLASHSALEALDISHNLLGEATARALAEILPSQNSLLSLNIAGNRDLGVNTGELLLKGLKENKSLRFFDSRGSGLSLEHVAAMERQIRSVVQSDKMNDIQARDKKSREIIHREVEEKLSKIVSVR</sequence>
<dbReference type="GO" id="GO:0005829">
    <property type="term" value="C:cytosol"/>
    <property type="evidence" value="ECO:0007669"/>
    <property type="project" value="TreeGrafter"/>
</dbReference>
<proteinExistence type="predicted"/>
<keyword evidence="1" id="KW-0343">GTPase activation</keyword>
<dbReference type="InterPro" id="IPR001611">
    <property type="entry name" value="Leu-rich_rpt"/>
</dbReference>
<dbReference type="EMBL" id="CZPT02001412">
    <property type="protein sequence ID" value="SCU70309.1"/>
    <property type="molecule type" value="Genomic_DNA"/>
</dbReference>
<dbReference type="Gene3D" id="3.80.10.10">
    <property type="entry name" value="Ribonuclease Inhibitor"/>
    <property type="match status" value="2"/>
</dbReference>
<comment type="caution">
    <text evidence="4">The sequence shown here is derived from an EMBL/GenBank/DDBJ whole genome shotgun (WGS) entry which is preliminary data.</text>
</comment>
<name>A0A1G4IE07_TRYEQ</name>
<dbReference type="InterPro" id="IPR032675">
    <property type="entry name" value="LRR_dom_sf"/>
</dbReference>
<dbReference type="GO" id="GO:0006913">
    <property type="term" value="P:nucleocytoplasmic transport"/>
    <property type="evidence" value="ECO:0007669"/>
    <property type="project" value="TreeGrafter"/>
</dbReference>
<dbReference type="PANTHER" id="PTHR24113:SF12">
    <property type="entry name" value="RAN GTPASE-ACTIVATING PROTEIN 1"/>
    <property type="match status" value="1"/>
</dbReference>
<evidence type="ECO:0000256" key="2">
    <source>
        <dbReference type="ARBA" id="ARBA00022614"/>
    </source>
</evidence>
<dbReference type="AlphaFoldDB" id="A0A1G4IE07"/>
<keyword evidence="2" id="KW-0433">Leucine-rich repeat</keyword>
<reference evidence="4" key="1">
    <citation type="submission" date="2016-09" db="EMBL/GenBank/DDBJ databases">
        <authorList>
            <person name="Hebert L."/>
            <person name="Moumen B."/>
        </authorList>
    </citation>
    <scope>NUCLEOTIDE SEQUENCE [LARGE SCALE GENOMIC DNA]</scope>
    <source>
        <strain evidence="4">OVI</strain>
    </source>
</reference>
<dbReference type="SMART" id="SM00368">
    <property type="entry name" value="LRR_RI"/>
    <property type="match status" value="5"/>
</dbReference>
<evidence type="ECO:0000313" key="4">
    <source>
        <dbReference type="EMBL" id="SCU70309.1"/>
    </source>
</evidence>
<dbReference type="Pfam" id="PF13516">
    <property type="entry name" value="LRR_6"/>
    <property type="match status" value="2"/>
</dbReference>
<dbReference type="PANTHER" id="PTHR24113">
    <property type="entry name" value="RAN GTPASE-ACTIVATING PROTEIN 1"/>
    <property type="match status" value="1"/>
</dbReference>
<organism evidence="4 5">
    <name type="scientific">Trypanosoma equiperdum</name>
    <dbReference type="NCBI Taxonomy" id="5694"/>
    <lineage>
        <taxon>Eukaryota</taxon>
        <taxon>Discoba</taxon>
        <taxon>Euglenozoa</taxon>
        <taxon>Kinetoplastea</taxon>
        <taxon>Metakinetoplastina</taxon>
        <taxon>Trypanosomatida</taxon>
        <taxon>Trypanosomatidae</taxon>
        <taxon>Trypanosoma</taxon>
    </lineage>
</organism>
<evidence type="ECO:0000313" key="5">
    <source>
        <dbReference type="Proteomes" id="UP000195570"/>
    </source>
</evidence>
<dbReference type="GeneID" id="92375822"/>
<dbReference type="VEuPathDB" id="TriTrypDB:TEOVI_000188200"/>
<gene>
    <name evidence="4" type="ORF">TEOVI_000188200</name>
</gene>
<dbReference type="GO" id="GO:0031267">
    <property type="term" value="F:small GTPase binding"/>
    <property type="evidence" value="ECO:0007669"/>
    <property type="project" value="TreeGrafter"/>
</dbReference>
<dbReference type="SUPFAM" id="SSF52047">
    <property type="entry name" value="RNI-like"/>
    <property type="match status" value="1"/>
</dbReference>
<keyword evidence="5" id="KW-1185">Reference proteome</keyword>
<dbReference type="GO" id="GO:0048471">
    <property type="term" value="C:perinuclear region of cytoplasm"/>
    <property type="evidence" value="ECO:0007669"/>
    <property type="project" value="TreeGrafter"/>
</dbReference>
<dbReference type="RefSeq" id="XP_067081144.1">
    <property type="nucleotide sequence ID" value="XM_067225043.1"/>
</dbReference>
<evidence type="ECO:0000256" key="3">
    <source>
        <dbReference type="ARBA" id="ARBA00022737"/>
    </source>
</evidence>
<dbReference type="GO" id="GO:0005634">
    <property type="term" value="C:nucleus"/>
    <property type="evidence" value="ECO:0007669"/>
    <property type="project" value="TreeGrafter"/>
</dbReference>
<evidence type="ECO:0000256" key="1">
    <source>
        <dbReference type="ARBA" id="ARBA00022468"/>
    </source>
</evidence>
<dbReference type="GO" id="GO:0005096">
    <property type="term" value="F:GTPase activator activity"/>
    <property type="evidence" value="ECO:0007669"/>
    <property type="project" value="UniProtKB-KW"/>
</dbReference>